<reference evidence="2 3" key="1">
    <citation type="submission" date="2014-10" db="EMBL/GenBank/DDBJ databases">
        <title>Draft genome of the hookworm Ancylostoma caninum.</title>
        <authorList>
            <person name="Mitreva M."/>
        </authorList>
    </citation>
    <scope>NUCLEOTIDE SEQUENCE [LARGE SCALE GENOMIC DNA]</scope>
    <source>
        <strain evidence="2 3">Baltimore</strain>
    </source>
</reference>
<dbReference type="InterPro" id="IPR027268">
    <property type="entry name" value="Peptidase_M4/M1_CTD_sf"/>
</dbReference>
<dbReference type="Proteomes" id="UP000252519">
    <property type="component" value="Unassembled WGS sequence"/>
</dbReference>
<dbReference type="PANTHER" id="PTHR11533">
    <property type="entry name" value="PROTEASE M1 ZINC METALLOPROTEASE"/>
    <property type="match status" value="1"/>
</dbReference>
<dbReference type="GO" id="GO:0070006">
    <property type="term" value="F:metalloaminopeptidase activity"/>
    <property type="evidence" value="ECO:0007669"/>
    <property type="project" value="TreeGrafter"/>
</dbReference>
<dbReference type="InterPro" id="IPR014782">
    <property type="entry name" value="Peptidase_M1_dom"/>
</dbReference>
<dbReference type="GO" id="GO:0043171">
    <property type="term" value="P:peptide catabolic process"/>
    <property type="evidence" value="ECO:0007669"/>
    <property type="project" value="TreeGrafter"/>
</dbReference>
<dbReference type="InterPro" id="IPR050344">
    <property type="entry name" value="Peptidase_M1_aminopeptidases"/>
</dbReference>
<dbReference type="GO" id="GO:0006508">
    <property type="term" value="P:proteolysis"/>
    <property type="evidence" value="ECO:0007669"/>
    <property type="project" value="TreeGrafter"/>
</dbReference>
<comment type="caution">
    <text evidence="2">The sequence shown here is derived from an EMBL/GenBank/DDBJ whole genome shotgun (WGS) entry which is preliminary data.</text>
</comment>
<dbReference type="OrthoDB" id="10031169at2759"/>
<dbReference type="GO" id="GO:0005615">
    <property type="term" value="C:extracellular space"/>
    <property type="evidence" value="ECO:0007669"/>
    <property type="project" value="TreeGrafter"/>
</dbReference>
<dbReference type="EMBL" id="JOJR01000888">
    <property type="protein sequence ID" value="RCN33632.1"/>
    <property type="molecule type" value="Genomic_DNA"/>
</dbReference>
<name>A0A368FNJ1_ANCCA</name>
<organism evidence="2 3">
    <name type="scientific">Ancylostoma caninum</name>
    <name type="common">Dog hookworm</name>
    <dbReference type="NCBI Taxonomy" id="29170"/>
    <lineage>
        <taxon>Eukaryota</taxon>
        <taxon>Metazoa</taxon>
        <taxon>Ecdysozoa</taxon>
        <taxon>Nematoda</taxon>
        <taxon>Chromadorea</taxon>
        <taxon>Rhabditida</taxon>
        <taxon>Rhabditina</taxon>
        <taxon>Rhabditomorpha</taxon>
        <taxon>Strongyloidea</taxon>
        <taxon>Ancylostomatidae</taxon>
        <taxon>Ancylostomatinae</taxon>
        <taxon>Ancylostoma</taxon>
    </lineage>
</organism>
<feature type="domain" description="Peptidase M1 membrane alanine aminopeptidase" evidence="1">
    <location>
        <begin position="2"/>
        <end position="67"/>
    </location>
</feature>
<dbReference type="PANTHER" id="PTHR11533:SF174">
    <property type="entry name" value="PUROMYCIN-SENSITIVE AMINOPEPTIDASE-RELATED"/>
    <property type="match status" value="1"/>
</dbReference>
<gene>
    <name evidence="2" type="ORF">ANCCAN_20529</name>
</gene>
<accession>A0A368FNJ1</accession>
<dbReference type="GO" id="GO:0042277">
    <property type="term" value="F:peptide binding"/>
    <property type="evidence" value="ECO:0007669"/>
    <property type="project" value="TreeGrafter"/>
</dbReference>
<dbReference type="Gene3D" id="1.10.390.10">
    <property type="entry name" value="Neutral Protease Domain 2"/>
    <property type="match status" value="1"/>
</dbReference>
<evidence type="ECO:0000313" key="3">
    <source>
        <dbReference type="Proteomes" id="UP000252519"/>
    </source>
</evidence>
<dbReference type="GO" id="GO:0016020">
    <property type="term" value="C:membrane"/>
    <property type="evidence" value="ECO:0007669"/>
    <property type="project" value="TreeGrafter"/>
</dbReference>
<evidence type="ECO:0000259" key="1">
    <source>
        <dbReference type="Pfam" id="PF01433"/>
    </source>
</evidence>
<keyword evidence="3" id="KW-1185">Reference proteome</keyword>
<dbReference type="GO" id="GO:0008270">
    <property type="term" value="F:zinc ion binding"/>
    <property type="evidence" value="ECO:0007669"/>
    <property type="project" value="InterPro"/>
</dbReference>
<dbReference type="AlphaFoldDB" id="A0A368FNJ1"/>
<protein>
    <recommendedName>
        <fullName evidence="1">Peptidase M1 membrane alanine aminopeptidase domain-containing protein</fullName>
    </recommendedName>
</protein>
<sequence>MADYFNRKFPLSKLDMVALPQHTDRGAVGSWGLILGNYESLIVDKDYADAKTLAEVAITVAREVVHQVIFPSHAMTHE</sequence>
<dbReference type="STRING" id="29170.A0A368FNJ1"/>
<dbReference type="GO" id="GO:0005737">
    <property type="term" value="C:cytoplasm"/>
    <property type="evidence" value="ECO:0007669"/>
    <property type="project" value="TreeGrafter"/>
</dbReference>
<proteinExistence type="predicted"/>
<evidence type="ECO:0000313" key="2">
    <source>
        <dbReference type="EMBL" id="RCN33632.1"/>
    </source>
</evidence>
<dbReference type="Pfam" id="PF01433">
    <property type="entry name" value="Peptidase_M1"/>
    <property type="match status" value="1"/>
</dbReference>
<dbReference type="SUPFAM" id="SSF55486">
    <property type="entry name" value="Metalloproteases ('zincins'), catalytic domain"/>
    <property type="match status" value="1"/>
</dbReference>